<sequence>MGFGGHPGTFLLAWFNWNDGSPRRARLRRIPPPRSMGTRHRAQRGCACGCEGLDPGGRPSRTSCPVPKGQIRGVL</sequence>
<dbReference type="PATRIC" id="fig|1125717.3.peg.2070"/>
<dbReference type="EMBL" id="AKFS01000303">
    <property type="protein sequence ID" value="EJF35219.1"/>
    <property type="molecule type" value="Genomic_DNA"/>
</dbReference>
<dbReference type="AlphaFoldDB" id="J0MLY5"/>
<gene>
    <name evidence="2" type="ORF">HMPREF1317_0744</name>
</gene>
<name>J0MLY5_9ACTO</name>
<evidence type="ECO:0000256" key="1">
    <source>
        <dbReference type="SAM" id="MobiDB-lite"/>
    </source>
</evidence>
<feature type="region of interest" description="Disordered" evidence="1">
    <location>
        <begin position="55"/>
        <end position="75"/>
    </location>
</feature>
<protein>
    <submittedName>
        <fullName evidence="2">Uncharacterized protein</fullName>
    </submittedName>
</protein>
<accession>J0MLY5</accession>
<evidence type="ECO:0000313" key="2">
    <source>
        <dbReference type="EMBL" id="EJF35219.1"/>
    </source>
</evidence>
<keyword evidence="3" id="KW-1185">Reference proteome</keyword>
<organism evidence="2 3">
    <name type="scientific">Schaalia georgiae F0490</name>
    <dbReference type="NCBI Taxonomy" id="1125717"/>
    <lineage>
        <taxon>Bacteria</taxon>
        <taxon>Bacillati</taxon>
        <taxon>Actinomycetota</taxon>
        <taxon>Actinomycetes</taxon>
        <taxon>Actinomycetales</taxon>
        <taxon>Actinomycetaceae</taxon>
        <taxon>Schaalia</taxon>
    </lineage>
</organism>
<proteinExistence type="predicted"/>
<reference evidence="2 3" key="1">
    <citation type="submission" date="2012-05" db="EMBL/GenBank/DDBJ databases">
        <authorList>
            <person name="Harkins D.M."/>
            <person name="Madupu R."/>
            <person name="Durkin A.S."/>
            <person name="Torralba M."/>
            <person name="Methe B."/>
            <person name="Sutton G.G."/>
            <person name="Nelson K.E."/>
        </authorList>
    </citation>
    <scope>NUCLEOTIDE SEQUENCE [LARGE SCALE GENOMIC DNA]</scope>
    <source>
        <strain evidence="2 3">F0490</strain>
    </source>
</reference>
<comment type="caution">
    <text evidence="2">The sequence shown here is derived from an EMBL/GenBank/DDBJ whole genome shotgun (WGS) entry which is preliminary data.</text>
</comment>
<dbReference type="Proteomes" id="UP000004578">
    <property type="component" value="Unassembled WGS sequence"/>
</dbReference>
<evidence type="ECO:0000313" key="3">
    <source>
        <dbReference type="Proteomes" id="UP000004578"/>
    </source>
</evidence>